<dbReference type="EMBL" id="QXFT01000733">
    <property type="protein sequence ID" value="KAE9336923.1"/>
    <property type="molecule type" value="Genomic_DNA"/>
</dbReference>
<comment type="caution">
    <text evidence="1">The sequence shown here is derived from an EMBL/GenBank/DDBJ whole genome shotgun (WGS) entry which is preliminary data.</text>
</comment>
<keyword evidence="2" id="KW-1185">Reference proteome</keyword>
<organism evidence="1 2">
    <name type="scientific">Phytophthora rubi</name>
    <dbReference type="NCBI Taxonomy" id="129364"/>
    <lineage>
        <taxon>Eukaryota</taxon>
        <taxon>Sar</taxon>
        <taxon>Stramenopiles</taxon>
        <taxon>Oomycota</taxon>
        <taxon>Peronosporomycetes</taxon>
        <taxon>Peronosporales</taxon>
        <taxon>Peronosporaceae</taxon>
        <taxon>Phytophthora</taxon>
    </lineage>
</organism>
<proteinExistence type="predicted"/>
<gene>
    <name evidence="1" type="ORF">PR003_g12267</name>
</gene>
<name>A0A6A4F0Q0_9STRA</name>
<dbReference type="AlphaFoldDB" id="A0A6A4F0Q0"/>
<evidence type="ECO:0000313" key="2">
    <source>
        <dbReference type="Proteomes" id="UP000434957"/>
    </source>
</evidence>
<evidence type="ECO:0000313" key="1">
    <source>
        <dbReference type="EMBL" id="KAE9336923.1"/>
    </source>
</evidence>
<reference evidence="1 2" key="1">
    <citation type="submission" date="2018-08" db="EMBL/GenBank/DDBJ databases">
        <title>Genomic investigation of the strawberry pathogen Phytophthora fragariae indicates pathogenicity is determined by transcriptional variation in three key races.</title>
        <authorList>
            <person name="Adams T.M."/>
            <person name="Armitage A.D."/>
            <person name="Sobczyk M.K."/>
            <person name="Bates H.J."/>
            <person name="Dunwell J.M."/>
            <person name="Nellist C.F."/>
            <person name="Harrison R.J."/>
        </authorList>
    </citation>
    <scope>NUCLEOTIDE SEQUENCE [LARGE SCALE GENOMIC DNA]</scope>
    <source>
        <strain evidence="1 2">SCRP333</strain>
    </source>
</reference>
<accession>A0A6A4F0Q0</accession>
<protein>
    <submittedName>
        <fullName evidence="1">Uncharacterized protein</fullName>
    </submittedName>
</protein>
<sequence length="115" mass="12516">MSMRIKSGAERKADPPAHSLKYRTESWWCRLFDQVMARLEELAADAAGPVEESSSSSSSGAYVNAAVVTADFKLRATQSVDAIMVHDQAALTASGPAGDKSLCRIKWETQFGIYM</sequence>
<dbReference type="Proteomes" id="UP000434957">
    <property type="component" value="Unassembled WGS sequence"/>
</dbReference>